<feature type="domain" description="P-type ATPase A" evidence="7">
    <location>
        <begin position="140"/>
        <end position="230"/>
    </location>
</feature>
<evidence type="ECO:0000256" key="5">
    <source>
        <dbReference type="ARBA" id="ARBA00023136"/>
    </source>
</evidence>
<dbReference type="GO" id="GO:0019829">
    <property type="term" value="F:ATPase-coupled monoatomic cation transmembrane transporter activity"/>
    <property type="evidence" value="ECO:0007669"/>
    <property type="project" value="InterPro"/>
</dbReference>
<proteinExistence type="inferred from homology"/>
<dbReference type="GO" id="GO:0015086">
    <property type="term" value="F:cadmium ion transmembrane transporter activity"/>
    <property type="evidence" value="ECO:0007669"/>
    <property type="project" value="TreeGrafter"/>
</dbReference>
<dbReference type="EC" id="3.6.3.5" evidence="8"/>
<dbReference type="GeneID" id="98300426"/>
<dbReference type="PANTHER" id="PTHR48085">
    <property type="entry name" value="CADMIUM/ZINC-TRANSPORTING ATPASE HMA2-RELATED"/>
    <property type="match status" value="1"/>
</dbReference>
<name>A0A087CGG8_9BIFI</name>
<dbReference type="InterPro" id="IPR051014">
    <property type="entry name" value="Cation_Transport_ATPase_IB"/>
</dbReference>
<evidence type="ECO:0000256" key="4">
    <source>
        <dbReference type="ARBA" id="ARBA00022989"/>
    </source>
</evidence>
<organism evidence="8 9">
    <name type="scientific">Bifidobacterium psychraerophilum</name>
    <dbReference type="NCBI Taxonomy" id="218140"/>
    <lineage>
        <taxon>Bacteria</taxon>
        <taxon>Bacillati</taxon>
        <taxon>Actinomycetota</taxon>
        <taxon>Actinomycetes</taxon>
        <taxon>Bifidobacteriales</taxon>
        <taxon>Bifidobacteriaceae</taxon>
        <taxon>Bifidobacterium</taxon>
    </lineage>
</organism>
<feature type="transmembrane region" description="Helical" evidence="6">
    <location>
        <begin position="271"/>
        <end position="291"/>
    </location>
</feature>
<dbReference type="InterPro" id="IPR023299">
    <property type="entry name" value="ATPase_P-typ_cyto_dom_N"/>
</dbReference>
<dbReference type="InterPro" id="IPR008250">
    <property type="entry name" value="ATPase_P-typ_transduc_dom_A_sf"/>
</dbReference>
<evidence type="ECO:0000256" key="6">
    <source>
        <dbReference type="RuleBase" id="RU362081"/>
    </source>
</evidence>
<dbReference type="PROSITE" id="PS00154">
    <property type="entry name" value="ATPASE_E1_E2"/>
    <property type="match status" value="1"/>
</dbReference>
<comment type="caution">
    <text evidence="8">The sequence shown here is derived from an EMBL/GenBank/DDBJ whole genome shotgun (WGS) entry which is preliminary data.</text>
</comment>
<dbReference type="AlphaFoldDB" id="A0A087CGG8"/>
<dbReference type="Pfam" id="PF00122">
    <property type="entry name" value="E1-E2_ATPase"/>
    <property type="match status" value="1"/>
</dbReference>
<dbReference type="InterPro" id="IPR018303">
    <property type="entry name" value="ATPase_P-typ_P_site"/>
</dbReference>
<protein>
    <submittedName>
        <fullName evidence="8">Transporter, probably Functionally uncharacterized P-type ATPase family 25 (FUPA25.3)</fullName>
        <ecNumber evidence="8">3.6.3.5</ecNumber>
    </submittedName>
</protein>
<dbReference type="InterPro" id="IPR001757">
    <property type="entry name" value="P_typ_ATPase"/>
</dbReference>
<feature type="transmembrane region" description="Helical" evidence="6">
    <location>
        <begin position="638"/>
        <end position="657"/>
    </location>
</feature>
<dbReference type="InterPro" id="IPR023298">
    <property type="entry name" value="ATPase_P-typ_TM_dom_sf"/>
</dbReference>
<dbReference type="PANTHER" id="PTHR48085:SF5">
    <property type="entry name" value="CADMIUM_ZINC-TRANSPORTING ATPASE HMA4-RELATED"/>
    <property type="match status" value="1"/>
</dbReference>
<dbReference type="NCBIfam" id="TIGR01494">
    <property type="entry name" value="ATPase_P-type"/>
    <property type="match status" value="1"/>
</dbReference>
<keyword evidence="6" id="KW-0067">ATP-binding</keyword>
<accession>A0A087CGG8</accession>
<dbReference type="Gene3D" id="3.40.50.1000">
    <property type="entry name" value="HAD superfamily/HAD-like"/>
    <property type="match status" value="1"/>
</dbReference>
<reference evidence="8 9" key="1">
    <citation type="submission" date="2014-03" db="EMBL/GenBank/DDBJ databases">
        <title>Genomics of Bifidobacteria.</title>
        <authorList>
            <person name="Ventura M."/>
            <person name="Milani C."/>
            <person name="Lugli G.A."/>
        </authorList>
    </citation>
    <scope>NUCLEOTIDE SEQUENCE [LARGE SCALE GENOMIC DNA]</scope>
    <source>
        <strain evidence="8 9">LMG 21775</strain>
    </source>
</reference>
<keyword evidence="6" id="KW-0479">Metal-binding</keyword>
<keyword evidence="3 6" id="KW-0812">Transmembrane</keyword>
<feature type="transmembrane region" description="Helical" evidence="6">
    <location>
        <begin position="245"/>
        <end position="265"/>
    </location>
</feature>
<evidence type="ECO:0000256" key="3">
    <source>
        <dbReference type="ARBA" id="ARBA00022692"/>
    </source>
</evidence>
<feature type="transmembrane region" description="Helical" evidence="6">
    <location>
        <begin position="45"/>
        <end position="64"/>
    </location>
</feature>
<dbReference type="InterPro" id="IPR059000">
    <property type="entry name" value="ATPase_P-type_domA"/>
</dbReference>
<comment type="similarity">
    <text evidence="2 6">Belongs to the cation transport ATPase (P-type) (TC 3.A.3) family. Type IB subfamily.</text>
</comment>
<dbReference type="Gene3D" id="3.40.1110.10">
    <property type="entry name" value="Calcium-transporting ATPase, cytoplasmic domain N"/>
    <property type="match status" value="1"/>
</dbReference>
<dbReference type="Gene3D" id="2.70.150.10">
    <property type="entry name" value="Calcium-transporting ATPase, cytoplasmic transduction domain A"/>
    <property type="match status" value="1"/>
</dbReference>
<comment type="subcellular location">
    <subcellularLocation>
        <location evidence="1">Cell membrane</location>
        <topology evidence="1">Multi-pass membrane protein</topology>
    </subcellularLocation>
</comment>
<sequence length="663" mass="70558">MSAQHHVNHQGIMSRLLGGRLLLLVTVLIGVCAGVLWRINVGVASWLLILTAAASVLHSLWGLISDIRKGHVGVDILAIVALMSTIAVHEYWAGWVVVLMVFSGEAIEDFAESKAQRNLETLVQAAPSVAHVGGRSSDGETSWNTVPVDQVNIGDTLLVKPGETIPVNGFLKSEQATLDLSMINGEPLPVDIYSGSKLSSGAINGASAITMTAAAKSADSQYQKIIELVKSAQESRSASVKTADLLAVPFTVISLAIAFMAWGISRDPMRFAEVLVIATPCPLLIAAPAAFMGGTGRLAKAGIVIKAQDILERLGGVTHVFFDKTGTLTRKKPRVDRIELSQWSREQGIDADRLLVDAGLLEGYSSHILARGVENAALSLIHDKALDRPAVADARESTGNGVEGRVSGRLVKVGRLHYVDPGITDEQIASQYPALASNEMVTYVSSDGHMAGRIILKDFPRENAADTIQWLRRLGTSHVTMLTGDKADSAAIVSTAVGIDDVRSELLPEEKVYAVEQAREEHSFEPTAFGRVMLWMKGLIGLAPTHGTSMMVGDGVNDAPVLAASDIGVAMTDGSSTAASESAQVVIMNDDIAMVPTSIVISRQTKRIMLQAVYGGLIAAILCMIVAAFGLIPAVVGALIQEIIDVLCILWALTAIIDRKIRR</sequence>
<dbReference type="PRINTS" id="PR00119">
    <property type="entry name" value="CATATPASE"/>
</dbReference>
<keyword evidence="6" id="KW-1003">Cell membrane</keyword>
<keyword evidence="9" id="KW-1185">Reference proteome</keyword>
<dbReference type="GO" id="GO:0046872">
    <property type="term" value="F:metal ion binding"/>
    <property type="evidence" value="ECO:0007669"/>
    <property type="project" value="UniProtKB-KW"/>
</dbReference>
<dbReference type="Proteomes" id="UP000029050">
    <property type="component" value="Unassembled WGS sequence"/>
</dbReference>
<dbReference type="EMBL" id="JGZI01000009">
    <property type="protein sequence ID" value="KFI82368.1"/>
    <property type="molecule type" value="Genomic_DNA"/>
</dbReference>
<keyword evidence="6" id="KW-0547">Nucleotide-binding</keyword>
<dbReference type="STRING" id="218140.BPSY_1219"/>
<dbReference type="SUPFAM" id="SSF56784">
    <property type="entry name" value="HAD-like"/>
    <property type="match status" value="1"/>
</dbReference>
<dbReference type="RefSeq" id="WP_238556816.1">
    <property type="nucleotide sequence ID" value="NZ_JGZI01000009.1"/>
</dbReference>
<dbReference type="Pfam" id="PF00702">
    <property type="entry name" value="Hydrolase"/>
    <property type="match status" value="1"/>
</dbReference>
<evidence type="ECO:0000256" key="2">
    <source>
        <dbReference type="ARBA" id="ARBA00006024"/>
    </source>
</evidence>
<feature type="transmembrane region" description="Helical" evidence="6">
    <location>
        <begin position="21"/>
        <end position="39"/>
    </location>
</feature>
<evidence type="ECO:0000313" key="8">
    <source>
        <dbReference type="EMBL" id="KFI82368.1"/>
    </source>
</evidence>
<dbReference type="SUPFAM" id="SSF81665">
    <property type="entry name" value="Calcium ATPase, transmembrane domain M"/>
    <property type="match status" value="1"/>
</dbReference>
<dbReference type="NCBIfam" id="TIGR01525">
    <property type="entry name" value="ATPase-IB_hvy"/>
    <property type="match status" value="1"/>
</dbReference>
<evidence type="ECO:0000259" key="7">
    <source>
        <dbReference type="Pfam" id="PF00122"/>
    </source>
</evidence>
<gene>
    <name evidence="8" type="ORF">BPSY_1219</name>
</gene>
<dbReference type="InterPro" id="IPR023214">
    <property type="entry name" value="HAD_sf"/>
</dbReference>
<dbReference type="InterPro" id="IPR036412">
    <property type="entry name" value="HAD-like_sf"/>
</dbReference>
<dbReference type="GO" id="GO:0016887">
    <property type="term" value="F:ATP hydrolysis activity"/>
    <property type="evidence" value="ECO:0007669"/>
    <property type="project" value="InterPro"/>
</dbReference>
<evidence type="ECO:0000313" key="9">
    <source>
        <dbReference type="Proteomes" id="UP000029050"/>
    </source>
</evidence>
<keyword evidence="5 6" id="KW-0472">Membrane</keyword>
<feature type="transmembrane region" description="Helical" evidence="6">
    <location>
        <begin position="612"/>
        <end position="632"/>
    </location>
</feature>
<dbReference type="GO" id="GO:0005886">
    <property type="term" value="C:plasma membrane"/>
    <property type="evidence" value="ECO:0007669"/>
    <property type="project" value="UniProtKB-SubCell"/>
</dbReference>
<dbReference type="SUPFAM" id="SSF81653">
    <property type="entry name" value="Calcium ATPase, transduction domain A"/>
    <property type="match status" value="1"/>
</dbReference>
<dbReference type="GO" id="GO:0005524">
    <property type="term" value="F:ATP binding"/>
    <property type="evidence" value="ECO:0007669"/>
    <property type="project" value="UniProtKB-UniRule"/>
</dbReference>
<evidence type="ECO:0000256" key="1">
    <source>
        <dbReference type="ARBA" id="ARBA00004651"/>
    </source>
</evidence>
<keyword evidence="8" id="KW-0378">Hydrolase</keyword>
<dbReference type="InterPro" id="IPR027256">
    <property type="entry name" value="P-typ_ATPase_IB"/>
</dbReference>
<keyword evidence="4 6" id="KW-1133">Transmembrane helix</keyword>
<dbReference type="eggNOG" id="COG2217">
    <property type="taxonomic scope" value="Bacteria"/>
</dbReference>